<evidence type="ECO:0000256" key="1">
    <source>
        <dbReference type="SAM" id="Phobius"/>
    </source>
</evidence>
<name>A0ABP8MNI9_9BACT</name>
<evidence type="ECO:0000313" key="2">
    <source>
        <dbReference type="EMBL" id="GAA4453435.1"/>
    </source>
</evidence>
<reference evidence="3" key="1">
    <citation type="journal article" date="2019" name="Int. J. Syst. Evol. Microbiol.">
        <title>The Global Catalogue of Microorganisms (GCM) 10K type strain sequencing project: providing services to taxonomists for standard genome sequencing and annotation.</title>
        <authorList>
            <consortium name="The Broad Institute Genomics Platform"/>
            <consortium name="The Broad Institute Genome Sequencing Center for Infectious Disease"/>
            <person name="Wu L."/>
            <person name="Ma J."/>
        </authorList>
    </citation>
    <scope>NUCLEOTIDE SEQUENCE [LARGE SCALE GENOMIC DNA]</scope>
    <source>
        <strain evidence="3">JCM 17759</strain>
    </source>
</reference>
<accession>A0ABP8MNI9</accession>
<dbReference type="Proteomes" id="UP001500840">
    <property type="component" value="Unassembled WGS sequence"/>
</dbReference>
<sequence length="132" mass="15045">MSESHHDADFDNDNHDLHEIEQRIRAAGSYVRVSDDLRPRTLEAARSVCDDTLLERRMGGFFVCVLLMFCLASPVVELLGDYQSRFSGATSVEVHRKAAELSRRSDIGPQWGMCEAFSQLRQTQASRFRLPR</sequence>
<protein>
    <submittedName>
        <fullName evidence="2">Uncharacterized protein</fullName>
    </submittedName>
</protein>
<organism evidence="2 3">
    <name type="scientific">Novipirellula rosea</name>
    <dbReference type="NCBI Taxonomy" id="1031540"/>
    <lineage>
        <taxon>Bacteria</taxon>
        <taxon>Pseudomonadati</taxon>
        <taxon>Planctomycetota</taxon>
        <taxon>Planctomycetia</taxon>
        <taxon>Pirellulales</taxon>
        <taxon>Pirellulaceae</taxon>
        <taxon>Novipirellula</taxon>
    </lineage>
</organism>
<gene>
    <name evidence="2" type="ORF">GCM10023156_24450</name>
</gene>
<evidence type="ECO:0000313" key="3">
    <source>
        <dbReference type="Proteomes" id="UP001500840"/>
    </source>
</evidence>
<dbReference type="RefSeq" id="WP_345322353.1">
    <property type="nucleotide sequence ID" value="NZ_BAABGA010000030.1"/>
</dbReference>
<keyword evidence="3" id="KW-1185">Reference proteome</keyword>
<keyword evidence="1" id="KW-1133">Transmembrane helix</keyword>
<keyword evidence="1" id="KW-0812">Transmembrane</keyword>
<comment type="caution">
    <text evidence="2">The sequence shown here is derived from an EMBL/GenBank/DDBJ whole genome shotgun (WGS) entry which is preliminary data.</text>
</comment>
<feature type="transmembrane region" description="Helical" evidence="1">
    <location>
        <begin position="60"/>
        <end position="79"/>
    </location>
</feature>
<keyword evidence="1" id="KW-0472">Membrane</keyword>
<dbReference type="EMBL" id="BAABGA010000030">
    <property type="protein sequence ID" value="GAA4453435.1"/>
    <property type="molecule type" value="Genomic_DNA"/>
</dbReference>
<proteinExistence type="predicted"/>